<feature type="region of interest" description="Disordered" evidence="1">
    <location>
        <begin position="192"/>
        <end position="306"/>
    </location>
</feature>
<dbReference type="GO" id="GO:0004553">
    <property type="term" value="F:hydrolase activity, hydrolyzing O-glycosyl compounds"/>
    <property type="evidence" value="ECO:0007669"/>
    <property type="project" value="InterPro"/>
</dbReference>
<dbReference type="PROSITE" id="PS00018">
    <property type="entry name" value="EF_HAND_1"/>
    <property type="match status" value="1"/>
</dbReference>
<dbReference type="InterPro" id="IPR018247">
    <property type="entry name" value="EF_Hand_1_Ca_BS"/>
</dbReference>
<feature type="signal peptide" evidence="2">
    <location>
        <begin position="1"/>
        <end position="17"/>
    </location>
</feature>
<feature type="compositionally biased region" description="Pro residues" evidence="1">
    <location>
        <begin position="199"/>
        <end position="253"/>
    </location>
</feature>
<evidence type="ECO:0008006" key="5">
    <source>
        <dbReference type="Google" id="ProtNLM"/>
    </source>
</evidence>
<protein>
    <recommendedName>
        <fullName evidence="5">EF-hand domain-containing protein</fullName>
    </recommendedName>
</protein>
<name>A0A841HXW6_9DEIO</name>
<sequence>MRRILLLLALAASSAGAVELRASVDGQATQDALVRALTSFQVDDIQFQLRLEPNGNYRFQTGSTVLFNPDIGSRTLVRGNTREVMVNPESRLPLEAVWRAEAARLININQPLLVEGNREVSDADRQAVKDRYSGNPDLNGDGKVDITDLGILASNYGKSGTGLRGDLNFDGVVDGRDVAIFEKGYPLGNRANPAASPAAPAPVTPPAAPGTPPPTTAPAAPGTPPATAPATPPAPQPPATPAPNPTAPTPADPNTPGDPETPPTTPPSTTPPETPPTTPGEPETPPAGPPAPTPPETPPTPAPPGG</sequence>
<dbReference type="GO" id="GO:0000272">
    <property type="term" value="P:polysaccharide catabolic process"/>
    <property type="evidence" value="ECO:0007669"/>
    <property type="project" value="InterPro"/>
</dbReference>
<feature type="chain" id="PRO_5032884271" description="EF-hand domain-containing protein" evidence="2">
    <location>
        <begin position="18"/>
        <end position="306"/>
    </location>
</feature>
<dbReference type="AlphaFoldDB" id="A0A841HXW6"/>
<keyword evidence="2" id="KW-0732">Signal</keyword>
<dbReference type="Pfam" id="PF00404">
    <property type="entry name" value="Dockerin_1"/>
    <property type="match status" value="1"/>
</dbReference>
<dbReference type="EMBL" id="JACHHG010000001">
    <property type="protein sequence ID" value="MBB6096768.1"/>
    <property type="molecule type" value="Genomic_DNA"/>
</dbReference>
<feature type="compositionally biased region" description="Pro residues" evidence="1">
    <location>
        <begin position="259"/>
        <end position="306"/>
    </location>
</feature>
<dbReference type="SUPFAM" id="SSF63446">
    <property type="entry name" value="Type I dockerin domain"/>
    <property type="match status" value="1"/>
</dbReference>
<evidence type="ECO:0000256" key="1">
    <source>
        <dbReference type="SAM" id="MobiDB-lite"/>
    </source>
</evidence>
<dbReference type="CDD" id="cd14254">
    <property type="entry name" value="Dockerin_II"/>
    <property type="match status" value="1"/>
</dbReference>
<reference evidence="3 4" key="1">
    <citation type="submission" date="2020-08" db="EMBL/GenBank/DDBJ databases">
        <title>Genomic Encyclopedia of Type Strains, Phase IV (KMG-IV): sequencing the most valuable type-strain genomes for metagenomic binning, comparative biology and taxonomic classification.</title>
        <authorList>
            <person name="Goeker M."/>
        </authorList>
    </citation>
    <scope>NUCLEOTIDE SEQUENCE [LARGE SCALE GENOMIC DNA]</scope>
    <source>
        <strain evidence="3 4">DSM 21458</strain>
    </source>
</reference>
<keyword evidence="4" id="KW-1185">Reference proteome</keyword>
<dbReference type="RefSeq" id="WP_183983554.1">
    <property type="nucleotide sequence ID" value="NZ_JACHHG010000001.1"/>
</dbReference>
<evidence type="ECO:0000313" key="3">
    <source>
        <dbReference type="EMBL" id="MBB6096768.1"/>
    </source>
</evidence>
<comment type="caution">
    <text evidence="3">The sequence shown here is derived from an EMBL/GenBank/DDBJ whole genome shotgun (WGS) entry which is preliminary data.</text>
</comment>
<accession>A0A841HXW6</accession>
<gene>
    <name evidence="3" type="ORF">HNR42_000180</name>
</gene>
<dbReference type="InterPro" id="IPR002105">
    <property type="entry name" value="Dockerin_1_rpt"/>
</dbReference>
<proteinExistence type="predicted"/>
<evidence type="ECO:0000313" key="4">
    <source>
        <dbReference type="Proteomes" id="UP000569951"/>
    </source>
</evidence>
<dbReference type="InterPro" id="IPR036439">
    <property type="entry name" value="Dockerin_dom_sf"/>
</dbReference>
<organism evidence="3 4">
    <name type="scientific">Deinobacterium chartae</name>
    <dbReference type="NCBI Taxonomy" id="521158"/>
    <lineage>
        <taxon>Bacteria</taxon>
        <taxon>Thermotogati</taxon>
        <taxon>Deinococcota</taxon>
        <taxon>Deinococci</taxon>
        <taxon>Deinococcales</taxon>
        <taxon>Deinococcaceae</taxon>
        <taxon>Deinobacterium</taxon>
    </lineage>
</organism>
<feature type="region of interest" description="Disordered" evidence="1">
    <location>
        <begin position="120"/>
        <end position="141"/>
    </location>
</feature>
<dbReference type="Proteomes" id="UP000569951">
    <property type="component" value="Unassembled WGS sequence"/>
</dbReference>
<evidence type="ECO:0000256" key="2">
    <source>
        <dbReference type="SAM" id="SignalP"/>
    </source>
</evidence>
<dbReference type="Gene3D" id="1.10.1330.10">
    <property type="entry name" value="Dockerin domain"/>
    <property type="match status" value="1"/>
</dbReference>
<feature type="compositionally biased region" description="Basic and acidic residues" evidence="1">
    <location>
        <begin position="120"/>
        <end position="132"/>
    </location>
</feature>